<dbReference type="Proteomes" id="UP000005446">
    <property type="component" value="Unassembled WGS sequence"/>
</dbReference>
<dbReference type="PANTHER" id="PTHR28288:SF1">
    <property type="entry name" value="INHIBITOR I9 DOMAIN-CONTAINING PROTEIN"/>
    <property type="match status" value="1"/>
</dbReference>
<dbReference type="InParanoid" id="H0ERP1"/>
<feature type="signal peptide" evidence="2">
    <location>
        <begin position="1"/>
        <end position="17"/>
    </location>
</feature>
<dbReference type="GO" id="GO:0042144">
    <property type="term" value="P:vacuole fusion, non-autophagic"/>
    <property type="evidence" value="ECO:0007669"/>
    <property type="project" value="TreeGrafter"/>
</dbReference>
<feature type="chain" id="PRO_5003532484" description="Proteinase inhibitor, propeptide" evidence="2">
    <location>
        <begin position="18"/>
        <end position="99"/>
    </location>
</feature>
<dbReference type="GO" id="GO:0004866">
    <property type="term" value="F:endopeptidase inhibitor activity"/>
    <property type="evidence" value="ECO:0007669"/>
    <property type="project" value="TreeGrafter"/>
</dbReference>
<dbReference type="FunFam" id="3.30.70.80:FF:000005">
    <property type="entry name" value="Proteinase inhibitor I2B"/>
    <property type="match status" value="1"/>
</dbReference>
<dbReference type="Gene3D" id="3.30.70.80">
    <property type="entry name" value="Peptidase S8 propeptide/proteinase inhibitor I9"/>
    <property type="match status" value="1"/>
</dbReference>
<dbReference type="HOGENOM" id="CLU_156026_0_1_1"/>
<dbReference type="PANTHER" id="PTHR28288">
    <property type="entry name" value="PROTEASE B INHIBITOR 2"/>
    <property type="match status" value="1"/>
</dbReference>
<keyword evidence="4" id="KW-1185">Reference proteome</keyword>
<protein>
    <recommendedName>
        <fullName evidence="5">Proteinase inhibitor, propeptide</fullName>
    </recommendedName>
</protein>
<dbReference type="FunCoup" id="H0ERP1">
    <property type="interactions" value="99"/>
</dbReference>
<comment type="caution">
    <text evidence="3">The sequence shown here is derived from an EMBL/GenBank/DDBJ whole genome shotgun (WGS) entry which is preliminary data.</text>
</comment>
<dbReference type="InterPro" id="IPR037045">
    <property type="entry name" value="S8pro/Inhibitor_I9_sf"/>
</dbReference>
<sequence length="99" mass="10527">MKFAILSILALATAALAATVPQKAVIVSYPDETPDSVVNQAMDAIREAGGMITHEYRLIKGFAAKAPAKILEQVQTWGNDYHAVIEEDQMVSINGGVAA</sequence>
<proteinExistence type="inferred from homology"/>
<evidence type="ECO:0008006" key="5">
    <source>
        <dbReference type="Google" id="ProtNLM"/>
    </source>
</evidence>
<evidence type="ECO:0000256" key="2">
    <source>
        <dbReference type="SAM" id="SignalP"/>
    </source>
</evidence>
<reference evidence="3 4" key="1">
    <citation type="journal article" date="2012" name="Eukaryot. Cell">
        <title>Genome sequence of the fungus Glarea lozoyensis: the first genome sequence of a species from the Helotiaceae family.</title>
        <authorList>
            <person name="Youssar L."/>
            <person name="Gruening B.A."/>
            <person name="Erxleben A."/>
            <person name="Guenther S."/>
            <person name="Huettel W."/>
        </authorList>
    </citation>
    <scope>NUCLEOTIDE SEQUENCE [LARGE SCALE GENOMIC DNA]</scope>
    <source>
        <strain evidence="4">ATCC 74030 / MF5533</strain>
    </source>
</reference>
<evidence type="ECO:0000256" key="1">
    <source>
        <dbReference type="ARBA" id="ARBA00038069"/>
    </source>
</evidence>
<dbReference type="EMBL" id="AGUE01000135">
    <property type="protein sequence ID" value="EHK98852.1"/>
    <property type="molecule type" value="Genomic_DNA"/>
</dbReference>
<gene>
    <name evidence="3" type="ORF">M7I_5362</name>
</gene>
<dbReference type="SUPFAM" id="SSF54897">
    <property type="entry name" value="Protease propeptides/inhibitors"/>
    <property type="match status" value="1"/>
</dbReference>
<keyword evidence="2" id="KW-0732">Signal</keyword>
<dbReference type="AlphaFoldDB" id="H0ERP1"/>
<name>H0ERP1_GLAL7</name>
<evidence type="ECO:0000313" key="4">
    <source>
        <dbReference type="Proteomes" id="UP000005446"/>
    </source>
</evidence>
<dbReference type="OrthoDB" id="3888684at2759"/>
<organism evidence="3 4">
    <name type="scientific">Glarea lozoyensis (strain ATCC 74030 / MF5533)</name>
    <dbReference type="NCBI Taxonomy" id="1104152"/>
    <lineage>
        <taxon>Eukaryota</taxon>
        <taxon>Fungi</taxon>
        <taxon>Dikarya</taxon>
        <taxon>Ascomycota</taxon>
        <taxon>Pezizomycotina</taxon>
        <taxon>Leotiomycetes</taxon>
        <taxon>Helotiales</taxon>
        <taxon>Helotiaceae</taxon>
        <taxon>Glarea</taxon>
    </lineage>
</organism>
<accession>H0ERP1</accession>
<dbReference type="InterPro" id="IPR052471">
    <property type="entry name" value="PBI_I9"/>
</dbReference>
<evidence type="ECO:0000313" key="3">
    <source>
        <dbReference type="EMBL" id="EHK98852.1"/>
    </source>
</evidence>
<comment type="similarity">
    <text evidence="1">Belongs to the protease inhibitor I9 family.</text>
</comment>